<gene>
    <name evidence="3" type="ORF">S01H1_68528</name>
</gene>
<feature type="non-terminal residue" evidence="3">
    <location>
        <position position="247"/>
    </location>
</feature>
<evidence type="ECO:0000313" key="3">
    <source>
        <dbReference type="EMBL" id="GAG32822.1"/>
    </source>
</evidence>
<dbReference type="PANTHER" id="PTHR11113">
    <property type="entry name" value="N-ACETYLGLUCOSAMINE-6-PHOSPHATE DEACETYLASE"/>
    <property type="match status" value="1"/>
</dbReference>
<accession>X0XBL0</accession>
<dbReference type="InterPro" id="IPR032466">
    <property type="entry name" value="Metal_Hydrolase"/>
</dbReference>
<dbReference type="GO" id="GO:0008448">
    <property type="term" value="F:N-acetylglucosamine-6-phosphate deacetylase activity"/>
    <property type="evidence" value="ECO:0007669"/>
    <property type="project" value="TreeGrafter"/>
</dbReference>
<dbReference type="SUPFAM" id="SSF51556">
    <property type="entry name" value="Metallo-dependent hydrolases"/>
    <property type="match status" value="1"/>
</dbReference>
<dbReference type="GO" id="GO:0006046">
    <property type="term" value="P:N-acetylglucosamine catabolic process"/>
    <property type="evidence" value="ECO:0007669"/>
    <property type="project" value="TreeGrafter"/>
</dbReference>
<evidence type="ECO:0000256" key="1">
    <source>
        <dbReference type="ARBA" id="ARBA00022801"/>
    </source>
</evidence>
<protein>
    <recommendedName>
        <fullName evidence="2">Amidohydrolase-related domain-containing protein</fullName>
    </recommendedName>
</protein>
<comment type="caution">
    <text evidence="3">The sequence shown here is derived from an EMBL/GenBank/DDBJ whole genome shotgun (WGS) entry which is preliminary data.</text>
</comment>
<feature type="domain" description="Amidohydrolase-related" evidence="2">
    <location>
        <begin position="14"/>
        <end position="246"/>
    </location>
</feature>
<evidence type="ECO:0000259" key="2">
    <source>
        <dbReference type="Pfam" id="PF01979"/>
    </source>
</evidence>
<keyword evidence="1" id="KW-0378">Hydrolase</keyword>
<dbReference type="PANTHER" id="PTHR11113:SF14">
    <property type="entry name" value="N-ACETYLGLUCOSAMINE-6-PHOSPHATE DEACETYLASE"/>
    <property type="match status" value="1"/>
</dbReference>
<sequence>KSITNVANCAQSDEAAQHLGVHVEGPYFNPAHKGAQPEHNLRDADPSEYESWLDTGVVKLVSIAPERTGSTAFIDRGIAVGVEFSIAHSGASYERVIESADHGLRQATHTFNGMLGLHHRLPGTVGAVLTDDRIYAQVISDGIHVHPAVIDLIMRAKGSHRTILITDAIMATGLADGEYKLGGEKIVVKEGISRTVTGSLAGSTLTLDAAIRNMIAFTHLSFEDVLPMATSVPAKAMKWYGKKGVIR</sequence>
<dbReference type="InterPro" id="IPR006680">
    <property type="entry name" value="Amidohydro-rel"/>
</dbReference>
<reference evidence="3" key="1">
    <citation type="journal article" date="2014" name="Front. Microbiol.">
        <title>High frequency of phylogenetically diverse reductive dehalogenase-homologous genes in deep subseafloor sedimentary metagenomes.</title>
        <authorList>
            <person name="Kawai M."/>
            <person name="Futagami T."/>
            <person name="Toyoda A."/>
            <person name="Takaki Y."/>
            <person name="Nishi S."/>
            <person name="Hori S."/>
            <person name="Arai W."/>
            <person name="Tsubouchi T."/>
            <person name="Morono Y."/>
            <person name="Uchiyama I."/>
            <person name="Ito T."/>
            <person name="Fujiyama A."/>
            <person name="Inagaki F."/>
            <person name="Takami H."/>
        </authorList>
    </citation>
    <scope>NUCLEOTIDE SEQUENCE</scope>
    <source>
        <strain evidence="3">Expedition CK06-06</strain>
    </source>
</reference>
<dbReference type="EMBL" id="BARS01045448">
    <property type="protein sequence ID" value="GAG32822.1"/>
    <property type="molecule type" value="Genomic_DNA"/>
</dbReference>
<feature type="non-terminal residue" evidence="3">
    <location>
        <position position="1"/>
    </location>
</feature>
<proteinExistence type="predicted"/>
<name>X0XBL0_9ZZZZ</name>
<dbReference type="Pfam" id="PF01979">
    <property type="entry name" value="Amidohydro_1"/>
    <property type="match status" value="1"/>
</dbReference>
<organism evidence="3">
    <name type="scientific">marine sediment metagenome</name>
    <dbReference type="NCBI Taxonomy" id="412755"/>
    <lineage>
        <taxon>unclassified sequences</taxon>
        <taxon>metagenomes</taxon>
        <taxon>ecological metagenomes</taxon>
    </lineage>
</organism>
<dbReference type="Gene3D" id="3.20.20.140">
    <property type="entry name" value="Metal-dependent hydrolases"/>
    <property type="match status" value="1"/>
</dbReference>
<dbReference type="AlphaFoldDB" id="X0XBL0"/>